<keyword evidence="3" id="KW-1185">Reference proteome</keyword>
<evidence type="ECO:0000313" key="2">
    <source>
        <dbReference type="EMBL" id="KAL2813940.1"/>
    </source>
</evidence>
<comment type="caution">
    <text evidence="2">The sequence shown here is derived from an EMBL/GenBank/DDBJ whole genome shotgun (WGS) entry which is preliminary data.</text>
</comment>
<reference evidence="2 3" key="1">
    <citation type="submission" date="2024-07" db="EMBL/GenBank/DDBJ databases">
        <title>Section-level genome sequencing and comparative genomics of Aspergillus sections Usti and Cavernicolus.</title>
        <authorList>
            <consortium name="Lawrence Berkeley National Laboratory"/>
            <person name="Nybo J.L."/>
            <person name="Vesth T.C."/>
            <person name="Theobald S."/>
            <person name="Frisvad J.C."/>
            <person name="Larsen T.O."/>
            <person name="Kjaerboelling I."/>
            <person name="Rothschild-Mancinelli K."/>
            <person name="Lyhne E.K."/>
            <person name="Kogle M.E."/>
            <person name="Barry K."/>
            <person name="Clum A."/>
            <person name="Na H."/>
            <person name="Ledsgaard L."/>
            <person name="Lin J."/>
            <person name="Lipzen A."/>
            <person name="Kuo A."/>
            <person name="Riley R."/>
            <person name="Mondo S."/>
            <person name="LaButti K."/>
            <person name="Haridas S."/>
            <person name="Pangalinan J."/>
            <person name="Salamov A.A."/>
            <person name="Simmons B.A."/>
            <person name="Magnuson J.K."/>
            <person name="Chen J."/>
            <person name="Drula E."/>
            <person name="Henrissat B."/>
            <person name="Wiebenga A."/>
            <person name="Lubbers R.J."/>
            <person name="Gomes A.C."/>
            <person name="Makela M.R."/>
            <person name="Stajich J."/>
            <person name="Grigoriev I.V."/>
            <person name="Mortensen U.H."/>
            <person name="De vries R.P."/>
            <person name="Baker S.E."/>
            <person name="Andersen M.R."/>
        </authorList>
    </citation>
    <scope>NUCLEOTIDE SEQUENCE [LARGE SCALE GENOMIC DNA]</scope>
    <source>
        <strain evidence="2 3">CBS 600.67</strain>
    </source>
</reference>
<dbReference type="SUPFAM" id="SSF52777">
    <property type="entry name" value="CoA-dependent acyltransferases"/>
    <property type="match status" value="1"/>
</dbReference>
<feature type="region of interest" description="Disordered" evidence="1">
    <location>
        <begin position="360"/>
        <end position="383"/>
    </location>
</feature>
<dbReference type="Gene3D" id="3.30.559.10">
    <property type="entry name" value="Chloramphenicol acetyltransferase-like domain"/>
    <property type="match status" value="1"/>
</dbReference>
<dbReference type="PANTHER" id="PTHR42034:SF1">
    <property type="entry name" value="CONDENSATION DOMAIN-CONTAINING PROTEIN"/>
    <property type="match status" value="1"/>
</dbReference>
<dbReference type="EMBL" id="JBFXLS010000134">
    <property type="protein sequence ID" value="KAL2813940.1"/>
    <property type="molecule type" value="Genomic_DNA"/>
</dbReference>
<dbReference type="Gene3D" id="3.30.559.30">
    <property type="entry name" value="Nonribosomal peptide synthetase, condensation domain"/>
    <property type="match status" value="1"/>
</dbReference>
<evidence type="ECO:0000256" key="1">
    <source>
        <dbReference type="SAM" id="MobiDB-lite"/>
    </source>
</evidence>
<dbReference type="PANTHER" id="PTHR42034">
    <property type="entry name" value="CHROMOSOME 7, WHOLE GENOME SHOTGUN SEQUENCE-RELATED"/>
    <property type="match status" value="1"/>
</dbReference>
<sequence length="470" mass="52801">MVWSTAESGTHEANLDGAETVYRKTALAFAAHNREHWRLHTICRFSFGPAYTGTKDPESALRRAWKALRLEFPGMIVKPVDPFKKQYQSPDVETTEAWLSQTFVVETKRTADEIIAEPVPLQEVPSLHYLPATSEIIFLISHWRIDAMGSWMMTERFFDLLAHPSADPLPNTPPSTEFERISPSFEDAAGSPQIATREMEQFATEHIARFHKNAIHMGGLPYQGDMTTPPGSPAREKIAFTPATTENLLLECRQRGITVTAAIHAALAEAVFALGLPESKQNDYVTVMPVNFRPNLASQYNTAAHALQTYAGSITPRVARHSTFAERTVYLTSFYKERYDPRLFEALRPLYKRHAEALFKPRPPPANGASNGEPLPPPKPPSGVSLNSLGIVEKFFKGDYGDALSVPDFTFGVSMITRQTMLYVWTWKGHLTLSTEYNAAYHNADEVQEVMRFIKDVLERELKLDMKLAS</sequence>
<dbReference type="InterPro" id="IPR023213">
    <property type="entry name" value="CAT-like_dom_sf"/>
</dbReference>
<proteinExistence type="predicted"/>
<evidence type="ECO:0000313" key="3">
    <source>
        <dbReference type="Proteomes" id="UP001610335"/>
    </source>
</evidence>
<gene>
    <name evidence="2" type="ORF">BDW59DRAFT_167336</name>
</gene>
<accession>A0ABR4HET7</accession>
<name>A0ABR4HET7_9EURO</name>
<protein>
    <recommendedName>
        <fullName evidence="4">Alcohol acetyltransferase</fullName>
    </recommendedName>
</protein>
<evidence type="ECO:0008006" key="4">
    <source>
        <dbReference type="Google" id="ProtNLM"/>
    </source>
</evidence>
<dbReference type="Proteomes" id="UP001610335">
    <property type="component" value="Unassembled WGS sequence"/>
</dbReference>
<organism evidence="2 3">
    <name type="scientific">Aspergillus cavernicola</name>
    <dbReference type="NCBI Taxonomy" id="176166"/>
    <lineage>
        <taxon>Eukaryota</taxon>
        <taxon>Fungi</taxon>
        <taxon>Dikarya</taxon>
        <taxon>Ascomycota</taxon>
        <taxon>Pezizomycotina</taxon>
        <taxon>Eurotiomycetes</taxon>
        <taxon>Eurotiomycetidae</taxon>
        <taxon>Eurotiales</taxon>
        <taxon>Aspergillaceae</taxon>
        <taxon>Aspergillus</taxon>
        <taxon>Aspergillus subgen. Nidulantes</taxon>
    </lineage>
</organism>